<dbReference type="CDD" id="cd00200">
    <property type="entry name" value="WD40"/>
    <property type="match status" value="1"/>
</dbReference>
<dbReference type="PROSITE" id="PS50294">
    <property type="entry name" value="WD_REPEATS_REGION"/>
    <property type="match status" value="6"/>
</dbReference>
<dbReference type="SMART" id="SM00320">
    <property type="entry name" value="WD40"/>
    <property type="match status" value="7"/>
</dbReference>
<comment type="caution">
    <text evidence="5">The sequence shown here is derived from an EMBL/GenBank/DDBJ whole genome shotgun (WGS) entry which is preliminary data.</text>
</comment>
<evidence type="ECO:0000256" key="3">
    <source>
        <dbReference type="PROSITE-ProRule" id="PRU00221"/>
    </source>
</evidence>
<keyword evidence="1 3" id="KW-0853">WD repeat</keyword>
<evidence type="ECO:0000256" key="1">
    <source>
        <dbReference type="ARBA" id="ARBA00022574"/>
    </source>
</evidence>
<keyword evidence="5" id="KW-0808">Transferase</keyword>
<dbReference type="Pfam" id="PF00400">
    <property type="entry name" value="WD40"/>
    <property type="match status" value="3"/>
</dbReference>
<dbReference type="PROSITE" id="PS50011">
    <property type="entry name" value="PROTEIN_KINASE_DOM"/>
    <property type="match status" value="1"/>
</dbReference>
<dbReference type="InterPro" id="IPR000719">
    <property type="entry name" value="Prot_kinase_dom"/>
</dbReference>
<dbReference type="InterPro" id="IPR055442">
    <property type="entry name" value="Beta-prop_EML-like_2nd"/>
</dbReference>
<keyword evidence="6" id="KW-1185">Reference proteome</keyword>
<feature type="repeat" description="WD" evidence="3">
    <location>
        <begin position="383"/>
        <end position="424"/>
    </location>
</feature>
<dbReference type="SUPFAM" id="SSF50978">
    <property type="entry name" value="WD40 repeat-like"/>
    <property type="match status" value="1"/>
</dbReference>
<dbReference type="PROSITE" id="PS50082">
    <property type="entry name" value="WD_REPEATS_2"/>
    <property type="match status" value="7"/>
</dbReference>
<protein>
    <submittedName>
        <fullName evidence="5">Serine/threonine protein kinase</fullName>
    </submittedName>
</protein>
<dbReference type="Proteomes" id="UP001204953">
    <property type="component" value="Unassembled WGS sequence"/>
</dbReference>
<organism evidence="5 6">
    <name type="scientific">Limnofasciculus baicalensis BBK-W-15</name>
    <dbReference type="NCBI Taxonomy" id="2699891"/>
    <lineage>
        <taxon>Bacteria</taxon>
        <taxon>Bacillati</taxon>
        <taxon>Cyanobacteriota</taxon>
        <taxon>Cyanophyceae</taxon>
        <taxon>Coleofasciculales</taxon>
        <taxon>Coleofasciculaceae</taxon>
        <taxon>Limnofasciculus</taxon>
        <taxon>Limnofasciculus baicalensis</taxon>
    </lineage>
</organism>
<feature type="domain" description="Protein kinase" evidence="4">
    <location>
        <begin position="13"/>
        <end position="277"/>
    </location>
</feature>
<feature type="repeat" description="WD" evidence="3">
    <location>
        <begin position="341"/>
        <end position="382"/>
    </location>
</feature>
<dbReference type="InterPro" id="IPR036322">
    <property type="entry name" value="WD40_repeat_dom_sf"/>
</dbReference>
<dbReference type="SUPFAM" id="SSF56112">
    <property type="entry name" value="Protein kinase-like (PK-like)"/>
    <property type="match status" value="1"/>
</dbReference>
<dbReference type="GO" id="GO:0005524">
    <property type="term" value="F:ATP binding"/>
    <property type="evidence" value="ECO:0007669"/>
    <property type="project" value="InterPro"/>
</dbReference>
<dbReference type="InterPro" id="IPR001680">
    <property type="entry name" value="WD40_rpt"/>
</dbReference>
<dbReference type="PANTHER" id="PTHR19879">
    <property type="entry name" value="TRANSCRIPTION INITIATION FACTOR TFIID"/>
    <property type="match status" value="1"/>
</dbReference>
<dbReference type="InterPro" id="IPR011009">
    <property type="entry name" value="Kinase-like_dom_sf"/>
</dbReference>
<dbReference type="Pfam" id="PF23414">
    <property type="entry name" value="Beta-prop_EML_2"/>
    <property type="match status" value="1"/>
</dbReference>
<dbReference type="Gene3D" id="1.10.510.10">
    <property type="entry name" value="Transferase(Phosphotransferase) domain 1"/>
    <property type="match status" value="1"/>
</dbReference>
<name>A0AAE3GMR6_9CYAN</name>
<dbReference type="EMBL" id="JAMZMM010000016">
    <property type="protein sequence ID" value="MCP2727475.1"/>
    <property type="molecule type" value="Genomic_DNA"/>
</dbReference>
<proteinExistence type="predicted"/>
<dbReference type="PRINTS" id="PR00320">
    <property type="entry name" value="GPROTEINBRPT"/>
</dbReference>
<feature type="repeat" description="WD" evidence="3">
    <location>
        <begin position="596"/>
        <end position="633"/>
    </location>
</feature>
<keyword evidence="2" id="KW-0677">Repeat</keyword>
<dbReference type="RefSeq" id="WP_254010291.1">
    <property type="nucleotide sequence ID" value="NZ_JAMZMM010000016.1"/>
</dbReference>
<evidence type="ECO:0000259" key="4">
    <source>
        <dbReference type="PROSITE" id="PS50011"/>
    </source>
</evidence>
<evidence type="ECO:0000313" key="6">
    <source>
        <dbReference type="Proteomes" id="UP001204953"/>
    </source>
</evidence>
<keyword evidence="5" id="KW-0723">Serine/threonine-protein kinase</keyword>
<dbReference type="Pfam" id="PF00069">
    <property type="entry name" value="Pkinase"/>
    <property type="match status" value="1"/>
</dbReference>
<dbReference type="InterPro" id="IPR020472">
    <property type="entry name" value="WD40_PAC1"/>
</dbReference>
<accession>A0AAE3GMR6</accession>
<dbReference type="SMART" id="SM00220">
    <property type="entry name" value="S_TKc"/>
    <property type="match status" value="1"/>
</dbReference>
<dbReference type="Gene3D" id="2.130.10.10">
    <property type="entry name" value="YVTN repeat-like/Quinoprotein amine dehydrogenase"/>
    <property type="match status" value="2"/>
</dbReference>
<evidence type="ECO:0000313" key="5">
    <source>
        <dbReference type="EMBL" id="MCP2727475.1"/>
    </source>
</evidence>
<dbReference type="CDD" id="cd14014">
    <property type="entry name" value="STKc_PknB_like"/>
    <property type="match status" value="1"/>
</dbReference>
<feature type="repeat" description="WD" evidence="3">
    <location>
        <begin position="467"/>
        <end position="508"/>
    </location>
</feature>
<dbReference type="PANTHER" id="PTHR19879:SF9">
    <property type="entry name" value="TRANSCRIPTION INITIATION FACTOR TFIID SUBUNIT 5"/>
    <property type="match status" value="1"/>
</dbReference>
<evidence type="ECO:0000256" key="2">
    <source>
        <dbReference type="ARBA" id="ARBA00022737"/>
    </source>
</evidence>
<dbReference type="InterPro" id="IPR015943">
    <property type="entry name" value="WD40/YVTN_repeat-like_dom_sf"/>
</dbReference>
<keyword evidence="5" id="KW-0418">Kinase</keyword>
<feature type="repeat" description="WD" evidence="3">
    <location>
        <begin position="521"/>
        <end position="553"/>
    </location>
</feature>
<feature type="repeat" description="WD" evidence="3">
    <location>
        <begin position="554"/>
        <end position="595"/>
    </location>
</feature>
<reference evidence="5" key="1">
    <citation type="submission" date="2022-06" db="EMBL/GenBank/DDBJ databases">
        <title>New cyanobacteria of genus Symplocastrum in benthos of Lake Baikal.</title>
        <authorList>
            <person name="Sorokovikova E."/>
            <person name="Tikhonova I."/>
            <person name="Krasnopeev A."/>
            <person name="Evseev P."/>
            <person name="Gladkikh A."/>
            <person name="Belykh O."/>
        </authorList>
    </citation>
    <scope>NUCLEOTIDE SEQUENCE</scope>
    <source>
        <strain evidence="5">BBK-W-15</strain>
    </source>
</reference>
<sequence length="633" mass="71170">MTLNSGDIIVQRYQIDRLLERGGFSQTYLAIDLNFPSNRLCLVKEIKPLSNEPVVLEEVEKRFQIEADILARLDQHDRIPKLFAYFKENGNFYLVQEYIEGNELSQELRLGKQLSEDEVINLLTDILGVVNFIHRKHIIHRDIKPANLLRRKQDGKIVLIDFGSVKEIINLARTNTDSVKLTKSFGTIGYTPIEQVFGKPKFSSDIYAVGIIGIQSLTGLDPANQLQTDEDGEILWRHFASNINPMLANILDKMVRQDFKHRYQSVAEVLQDIKSLIKPSDRSAAEVIQDLQDNGNWGENYLLPPTSYPLPTKKVTSYTQTNKLYPSIRKTSLNWQVIDTLNGHSGSVESVAISPDGEILASASHDRTIKLWHLPDRREICTLNGHNDRVSAVVFSPDGKVIASGSYDQNIKLWQVEKEEEIYTIKGTVKCITCLAISPDGEILVSGSSEGTIKLWHFKNGKELGTIKAHNEHINAIAISTDGKIFASVSGDGKVKLWDFQTGEKLKTFGDGLLRMNFFCSVAFSPEGKILVKGRVDGTIHLWDLAQKRELGMLNGHKYKVRTLAFNPDGETFASGSSDRTIKIWQVGNRESIATLTDHLKEVYTLAFTSDGQMLVSGSMDKTIKIWGRRSPR</sequence>
<dbReference type="GO" id="GO:0004674">
    <property type="term" value="F:protein serine/threonine kinase activity"/>
    <property type="evidence" value="ECO:0007669"/>
    <property type="project" value="UniProtKB-KW"/>
</dbReference>
<gene>
    <name evidence="5" type="ORF">NJ959_03175</name>
</gene>
<feature type="repeat" description="WD" evidence="3">
    <location>
        <begin position="425"/>
        <end position="466"/>
    </location>
</feature>
<dbReference type="AlphaFoldDB" id="A0AAE3GMR6"/>